<feature type="compositionally biased region" description="Low complexity" evidence="1">
    <location>
        <begin position="50"/>
        <end position="62"/>
    </location>
</feature>
<reference evidence="2 3" key="1">
    <citation type="journal article" date="2020" name="ISME J.">
        <title>Uncovering the hidden diversity of litter-decomposition mechanisms in mushroom-forming fungi.</title>
        <authorList>
            <person name="Floudas D."/>
            <person name="Bentzer J."/>
            <person name="Ahren D."/>
            <person name="Johansson T."/>
            <person name="Persson P."/>
            <person name="Tunlid A."/>
        </authorList>
    </citation>
    <scope>NUCLEOTIDE SEQUENCE [LARGE SCALE GENOMIC DNA]</scope>
    <source>
        <strain evidence="2 3">CBS 291.85</strain>
    </source>
</reference>
<proteinExistence type="predicted"/>
<evidence type="ECO:0000256" key="1">
    <source>
        <dbReference type="SAM" id="MobiDB-lite"/>
    </source>
</evidence>
<evidence type="ECO:0000313" key="3">
    <source>
        <dbReference type="Proteomes" id="UP000559256"/>
    </source>
</evidence>
<protein>
    <recommendedName>
        <fullName evidence="4">Retrotransposon Copia-like N-terminal domain-containing protein</fullName>
    </recommendedName>
</protein>
<dbReference type="AlphaFoldDB" id="A0A8H5LJT0"/>
<dbReference type="Proteomes" id="UP000559256">
    <property type="component" value="Unassembled WGS sequence"/>
</dbReference>
<feature type="region of interest" description="Disordered" evidence="1">
    <location>
        <begin position="268"/>
        <end position="293"/>
    </location>
</feature>
<comment type="caution">
    <text evidence="2">The sequence shown here is derived from an EMBL/GenBank/DDBJ whole genome shotgun (WGS) entry which is preliminary data.</text>
</comment>
<accession>A0A8H5LJT0</accession>
<evidence type="ECO:0008006" key="4">
    <source>
        <dbReference type="Google" id="ProtNLM"/>
    </source>
</evidence>
<dbReference type="OrthoDB" id="2941894at2759"/>
<feature type="region of interest" description="Disordered" evidence="1">
    <location>
        <begin position="39"/>
        <end position="62"/>
    </location>
</feature>
<dbReference type="Pfam" id="PF14223">
    <property type="entry name" value="Retrotran_gag_2"/>
    <property type="match status" value="1"/>
</dbReference>
<sequence length="293" mass="32192">MVHSTLGHLYLRYYKIEDRVLTGYGLLTSHTSTSTLELSSEVDPSDVAGSSPTPVIPPSTLSSTPLSFSSNLLSHIMSTPSADTTRPSVAIISLSTGLFNHDKLSKDQNNFSSWKRQFIHTLRMNQGANGYLDGDIAPPDRSSEPRAYSNWKANNGSILGFMGLVIDEAEQEVIEDATTAEEAWKLLVQRHAQEGPVKQVQLIQEALGTRYSSSEKYTTTSSKLTTLNKRIFGMGTLNEELFLCITMINAMSNVPELRAMRENVAQSLAQSDGTAPDLTKNPNAKKYDSNDIK</sequence>
<keyword evidence="3" id="KW-1185">Reference proteome</keyword>
<organism evidence="2 3">
    <name type="scientific">Tetrapyrgos nigripes</name>
    <dbReference type="NCBI Taxonomy" id="182062"/>
    <lineage>
        <taxon>Eukaryota</taxon>
        <taxon>Fungi</taxon>
        <taxon>Dikarya</taxon>
        <taxon>Basidiomycota</taxon>
        <taxon>Agaricomycotina</taxon>
        <taxon>Agaricomycetes</taxon>
        <taxon>Agaricomycetidae</taxon>
        <taxon>Agaricales</taxon>
        <taxon>Marasmiineae</taxon>
        <taxon>Marasmiaceae</taxon>
        <taxon>Tetrapyrgos</taxon>
    </lineage>
</organism>
<gene>
    <name evidence="2" type="ORF">D9758_011320</name>
</gene>
<evidence type="ECO:0000313" key="2">
    <source>
        <dbReference type="EMBL" id="KAF5360140.1"/>
    </source>
</evidence>
<dbReference type="EMBL" id="JAACJM010000044">
    <property type="protein sequence ID" value="KAF5360140.1"/>
    <property type="molecule type" value="Genomic_DNA"/>
</dbReference>
<name>A0A8H5LJT0_9AGAR</name>